<protein>
    <submittedName>
        <fullName evidence="1">Uncharacterized protein</fullName>
    </submittedName>
</protein>
<accession>A0A2P8D0K8</accession>
<comment type="caution">
    <text evidence="1">The sequence shown here is derived from an EMBL/GenBank/DDBJ whole genome shotgun (WGS) entry which is preliminary data.</text>
</comment>
<reference evidence="1 2" key="1">
    <citation type="submission" date="2018-03" db="EMBL/GenBank/DDBJ databases">
        <title>Genomic Encyclopedia of Type Strains, Phase III (KMG-III): the genomes of soil and plant-associated and newly described type strains.</title>
        <authorList>
            <person name="Whitman W."/>
        </authorList>
    </citation>
    <scope>NUCLEOTIDE SEQUENCE [LARGE SCALE GENOMIC DNA]</scope>
    <source>
        <strain evidence="1 2">CGMCC 1.12700</strain>
    </source>
</reference>
<evidence type="ECO:0000313" key="1">
    <source>
        <dbReference type="EMBL" id="PSK90745.1"/>
    </source>
</evidence>
<dbReference type="AlphaFoldDB" id="A0A2P8D0K8"/>
<dbReference type="NCBIfam" id="NF038153">
    <property type="entry name" value="lant_leader_L1a"/>
    <property type="match status" value="1"/>
</dbReference>
<organism evidence="1 2">
    <name type="scientific">Taibaiella chishuiensis</name>
    <dbReference type="NCBI Taxonomy" id="1434707"/>
    <lineage>
        <taxon>Bacteria</taxon>
        <taxon>Pseudomonadati</taxon>
        <taxon>Bacteroidota</taxon>
        <taxon>Chitinophagia</taxon>
        <taxon>Chitinophagales</taxon>
        <taxon>Chitinophagaceae</taxon>
        <taxon>Taibaiella</taxon>
    </lineage>
</organism>
<dbReference type="Proteomes" id="UP000240572">
    <property type="component" value="Unassembled WGS sequence"/>
</dbReference>
<dbReference type="InterPro" id="IPR058238">
    <property type="entry name" value="Lant_leader_dom"/>
</dbReference>
<dbReference type="EMBL" id="PYGD01000007">
    <property type="protein sequence ID" value="PSK90745.1"/>
    <property type="molecule type" value="Genomic_DNA"/>
</dbReference>
<keyword evidence="2" id="KW-1185">Reference proteome</keyword>
<name>A0A2P8D0K8_9BACT</name>
<evidence type="ECO:0000313" key="2">
    <source>
        <dbReference type="Proteomes" id="UP000240572"/>
    </source>
</evidence>
<proteinExistence type="predicted"/>
<sequence>MKRKKLARKLSLQKKTLAELVVREQNAIRGGMTAGTTCCGSTPEIKNCHTLASCWPEIC</sequence>
<dbReference type="RefSeq" id="WP_106524020.1">
    <property type="nucleotide sequence ID" value="NZ_PYGD01000007.1"/>
</dbReference>
<gene>
    <name evidence="1" type="ORF">B0I18_107155</name>
</gene>